<dbReference type="Proteomes" id="UP000805193">
    <property type="component" value="Unassembled WGS sequence"/>
</dbReference>
<keyword evidence="2" id="KW-1185">Reference proteome</keyword>
<proteinExistence type="predicted"/>
<name>A0AC60P358_IXOPE</name>
<gene>
    <name evidence="1" type="ORF">HPB47_008986</name>
</gene>
<protein>
    <submittedName>
        <fullName evidence="1">Uncharacterized protein</fullName>
    </submittedName>
</protein>
<dbReference type="EMBL" id="JABSTQ010011228">
    <property type="protein sequence ID" value="KAG0413844.1"/>
    <property type="molecule type" value="Genomic_DNA"/>
</dbReference>
<comment type="caution">
    <text evidence="1">The sequence shown here is derived from an EMBL/GenBank/DDBJ whole genome shotgun (WGS) entry which is preliminary data.</text>
</comment>
<organism evidence="1 2">
    <name type="scientific">Ixodes persulcatus</name>
    <name type="common">Taiga tick</name>
    <dbReference type="NCBI Taxonomy" id="34615"/>
    <lineage>
        <taxon>Eukaryota</taxon>
        <taxon>Metazoa</taxon>
        <taxon>Ecdysozoa</taxon>
        <taxon>Arthropoda</taxon>
        <taxon>Chelicerata</taxon>
        <taxon>Arachnida</taxon>
        <taxon>Acari</taxon>
        <taxon>Parasitiformes</taxon>
        <taxon>Ixodida</taxon>
        <taxon>Ixodoidea</taxon>
        <taxon>Ixodidae</taxon>
        <taxon>Ixodinae</taxon>
        <taxon>Ixodes</taxon>
    </lineage>
</organism>
<evidence type="ECO:0000313" key="1">
    <source>
        <dbReference type="EMBL" id="KAG0413844.1"/>
    </source>
</evidence>
<accession>A0AC60P358</accession>
<evidence type="ECO:0000313" key="2">
    <source>
        <dbReference type="Proteomes" id="UP000805193"/>
    </source>
</evidence>
<reference evidence="1 2" key="1">
    <citation type="journal article" date="2020" name="Cell">
        <title>Large-Scale Comparative Analyses of Tick Genomes Elucidate Their Genetic Diversity and Vector Capacities.</title>
        <authorList>
            <consortium name="Tick Genome and Microbiome Consortium (TIGMIC)"/>
            <person name="Jia N."/>
            <person name="Wang J."/>
            <person name="Shi W."/>
            <person name="Du L."/>
            <person name="Sun Y."/>
            <person name="Zhan W."/>
            <person name="Jiang J.F."/>
            <person name="Wang Q."/>
            <person name="Zhang B."/>
            <person name="Ji P."/>
            <person name="Bell-Sakyi L."/>
            <person name="Cui X.M."/>
            <person name="Yuan T.T."/>
            <person name="Jiang B.G."/>
            <person name="Yang W.F."/>
            <person name="Lam T.T."/>
            <person name="Chang Q.C."/>
            <person name="Ding S.J."/>
            <person name="Wang X.J."/>
            <person name="Zhu J.G."/>
            <person name="Ruan X.D."/>
            <person name="Zhao L."/>
            <person name="Wei J.T."/>
            <person name="Ye R.Z."/>
            <person name="Que T.C."/>
            <person name="Du C.H."/>
            <person name="Zhou Y.H."/>
            <person name="Cheng J.X."/>
            <person name="Dai P.F."/>
            <person name="Guo W.B."/>
            <person name="Han X.H."/>
            <person name="Huang E.J."/>
            <person name="Li L.F."/>
            <person name="Wei W."/>
            <person name="Gao Y.C."/>
            <person name="Liu J.Z."/>
            <person name="Shao H.Z."/>
            <person name="Wang X."/>
            <person name="Wang C.C."/>
            <person name="Yang T.C."/>
            <person name="Huo Q.B."/>
            <person name="Li W."/>
            <person name="Chen H.Y."/>
            <person name="Chen S.E."/>
            <person name="Zhou L.G."/>
            <person name="Ni X.B."/>
            <person name="Tian J.H."/>
            <person name="Sheng Y."/>
            <person name="Liu T."/>
            <person name="Pan Y.S."/>
            <person name="Xia L.Y."/>
            <person name="Li J."/>
            <person name="Zhao F."/>
            <person name="Cao W.C."/>
        </authorList>
    </citation>
    <scope>NUCLEOTIDE SEQUENCE [LARGE SCALE GENOMIC DNA]</scope>
    <source>
        <strain evidence="1">Iper-2018</strain>
    </source>
</reference>
<sequence>MLSSLHSIVTRTDLIAPHLRLTVLTDCLTLYGNEAFQYLSPAARVTVLNTILALVHEKVDDYVVSQVLNYGWTYKERSDIFAPLLRDVENFNLPVNSLREINQILLVLAAVTANNPTLQKELSTIASKLNSNRPEKSKYPRSVKYIIDSLLNRKPLQVSSIPRGDITVLSYVHWPMPQLLPKQIDSLPKEVEDHDFKIDHLTSELSRDLYFVALDPAVRGNLVVVAMRLLTTDQMTVTLVEKLLGATHQGVALKPTLSTSNKLSLLQDIPVVITRPTIRSLPPERTNFLGKFLHNLIRTMKQLPRPILETLIKFVPNQHAAAYAIQLSSDIASALLQHDNVAEQVELSKQLAKILEDKAESSTERYKVIPLLTDFKNKLSSLTSSRPALTPVVQYIEEILQRLRNEPQKSTSALSDLKKYLQKLPGNVSVDIVHKMLEDFSSWTPADFKALLGLLHTALPRAEHKEPPLTGSLTIVAMRLLRLHNNTDSTEEALVKFVDLMPVNSSLFPEPLKTVLVSDILFVLATKIYKSSESHVNAETLLRMLDQVLHSHMSPATASLESDFIKAVAAFVDNKFVLRLVKRELRVRLADLLQHLDFQHLIIPMEIIVSIDKQLRKEMWTIVRKVHTTTEERSLLQFLQYLKTAHRDEIVRMDNSSMQNLHKVLLPLPPRALHNVITGVDDVLTLNGVIVHKQLAEQLLTIVRIATRSPMFPAKLLPKAKKIMEKLVKDHIQREIFRRRPHLFPLAM</sequence>